<name>A0AA86MF48_9BURK</name>
<dbReference type="InterPro" id="IPR017871">
    <property type="entry name" value="ABC_transporter-like_CS"/>
</dbReference>
<dbReference type="KEGG" id="lto:RGQ30_22560"/>
<dbReference type="InterPro" id="IPR003593">
    <property type="entry name" value="AAA+_ATPase"/>
</dbReference>
<sequence length="245" mass="26443">MSSNIIQIDGLEMVIAGRRILKVDSLAVGQGEKVAILGRNGAGKSTLLRCLNGFVKPTAGRIVVNERVVFPLRRERDLRPVRAEVGQVLQGLHLVARLSAMENVLVGGLASMPRLRSWARIFTNEETQRAQAALKAVGMAHLADKRADKLSGGERQKVAIARMLMQQPKLVLADEPTAALDPTAADEVCELLVKASENATLITVVHNVNLVPLLSHRVIGLKAGEVVLDCASDQLTPAQLNSLYE</sequence>
<dbReference type="PANTHER" id="PTHR43166">
    <property type="entry name" value="AMINO ACID IMPORT ATP-BINDING PROTEIN"/>
    <property type="match status" value="1"/>
</dbReference>
<evidence type="ECO:0000259" key="8">
    <source>
        <dbReference type="PROSITE" id="PS50893"/>
    </source>
</evidence>
<reference evidence="9 10" key="1">
    <citation type="submission" date="2023-10" db="EMBL/GenBank/DDBJ databases">
        <title>Complete Genome Sequence of Limnobacter thiooxidans CS-K2T, Isolated from freshwater lake sediments in Bavaria, Germany.</title>
        <authorList>
            <person name="Naruki M."/>
            <person name="Watanabe A."/>
            <person name="Warashina T."/>
            <person name="Morita T."/>
            <person name="Arakawa K."/>
        </authorList>
    </citation>
    <scope>NUCLEOTIDE SEQUENCE [LARGE SCALE GENOMIC DNA]</scope>
    <source>
        <strain evidence="9 10">CS-K2</strain>
    </source>
</reference>
<dbReference type="Gene3D" id="3.40.50.300">
    <property type="entry name" value="P-loop containing nucleotide triphosphate hydrolases"/>
    <property type="match status" value="1"/>
</dbReference>
<dbReference type="Proteomes" id="UP001329151">
    <property type="component" value="Chromosome"/>
</dbReference>
<evidence type="ECO:0000313" key="9">
    <source>
        <dbReference type="EMBL" id="BET26755.1"/>
    </source>
</evidence>
<dbReference type="InterPro" id="IPR003439">
    <property type="entry name" value="ABC_transporter-like_ATP-bd"/>
</dbReference>
<dbReference type="SUPFAM" id="SSF52540">
    <property type="entry name" value="P-loop containing nucleoside triphosphate hydrolases"/>
    <property type="match status" value="1"/>
</dbReference>
<dbReference type="AlphaFoldDB" id="A0AA86MF48"/>
<keyword evidence="10" id="KW-1185">Reference proteome</keyword>
<dbReference type="EMBL" id="AP028947">
    <property type="protein sequence ID" value="BET26755.1"/>
    <property type="molecule type" value="Genomic_DNA"/>
</dbReference>
<keyword evidence="3" id="KW-0997">Cell inner membrane</keyword>
<evidence type="ECO:0000256" key="1">
    <source>
        <dbReference type="ARBA" id="ARBA00022448"/>
    </source>
</evidence>
<dbReference type="SMART" id="SM00382">
    <property type="entry name" value="AAA"/>
    <property type="match status" value="1"/>
</dbReference>
<dbReference type="GO" id="GO:0016887">
    <property type="term" value="F:ATP hydrolysis activity"/>
    <property type="evidence" value="ECO:0007669"/>
    <property type="project" value="InterPro"/>
</dbReference>
<dbReference type="GO" id="GO:0005524">
    <property type="term" value="F:ATP binding"/>
    <property type="evidence" value="ECO:0007669"/>
    <property type="project" value="UniProtKB-KW"/>
</dbReference>
<keyword evidence="6" id="KW-1278">Translocase</keyword>
<gene>
    <name evidence="9" type="primary">phnC</name>
    <name evidence="9" type="ORF">RGQ30_22560</name>
</gene>
<dbReference type="PROSITE" id="PS50893">
    <property type="entry name" value="ABC_TRANSPORTER_2"/>
    <property type="match status" value="1"/>
</dbReference>
<evidence type="ECO:0000256" key="7">
    <source>
        <dbReference type="ARBA" id="ARBA00023136"/>
    </source>
</evidence>
<dbReference type="RefSeq" id="WP_130555800.1">
    <property type="nucleotide sequence ID" value="NZ_AP028947.1"/>
</dbReference>
<keyword evidence="7" id="KW-0472">Membrane</keyword>
<dbReference type="PANTHER" id="PTHR43166:SF6">
    <property type="entry name" value="PHOSPHONATES IMPORT ATP-BINDING PROTEIN PHNC"/>
    <property type="match status" value="1"/>
</dbReference>
<evidence type="ECO:0000256" key="6">
    <source>
        <dbReference type="ARBA" id="ARBA00022967"/>
    </source>
</evidence>
<protein>
    <submittedName>
        <fullName evidence="9">Phosphonate ABC transporter ATP-binding protein</fullName>
    </submittedName>
</protein>
<evidence type="ECO:0000313" key="10">
    <source>
        <dbReference type="Proteomes" id="UP001329151"/>
    </source>
</evidence>
<feature type="domain" description="ABC transporter" evidence="8">
    <location>
        <begin position="6"/>
        <end position="243"/>
    </location>
</feature>
<dbReference type="PROSITE" id="PS00211">
    <property type="entry name" value="ABC_TRANSPORTER_1"/>
    <property type="match status" value="1"/>
</dbReference>
<accession>A0AA86MF48</accession>
<keyword evidence="4" id="KW-0547">Nucleotide-binding</keyword>
<evidence type="ECO:0000256" key="3">
    <source>
        <dbReference type="ARBA" id="ARBA00022519"/>
    </source>
</evidence>
<keyword evidence="1" id="KW-0813">Transport</keyword>
<organism evidence="9 10">
    <name type="scientific">Limnobacter thiooxidans</name>
    <dbReference type="NCBI Taxonomy" id="131080"/>
    <lineage>
        <taxon>Bacteria</taxon>
        <taxon>Pseudomonadati</taxon>
        <taxon>Pseudomonadota</taxon>
        <taxon>Betaproteobacteria</taxon>
        <taxon>Burkholderiales</taxon>
        <taxon>Burkholderiaceae</taxon>
        <taxon>Limnobacter</taxon>
    </lineage>
</organism>
<proteinExistence type="predicted"/>
<dbReference type="InterPro" id="IPR027417">
    <property type="entry name" value="P-loop_NTPase"/>
</dbReference>
<keyword evidence="5 9" id="KW-0067">ATP-binding</keyword>
<evidence type="ECO:0000256" key="4">
    <source>
        <dbReference type="ARBA" id="ARBA00022741"/>
    </source>
</evidence>
<dbReference type="Pfam" id="PF00005">
    <property type="entry name" value="ABC_tran"/>
    <property type="match status" value="1"/>
</dbReference>
<dbReference type="InterPro" id="IPR050086">
    <property type="entry name" value="MetN_ABC_transporter-like"/>
</dbReference>
<evidence type="ECO:0000256" key="5">
    <source>
        <dbReference type="ARBA" id="ARBA00022840"/>
    </source>
</evidence>
<evidence type="ECO:0000256" key="2">
    <source>
        <dbReference type="ARBA" id="ARBA00022475"/>
    </source>
</evidence>
<keyword evidence="2" id="KW-1003">Cell membrane</keyword>